<feature type="transmembrane region" description="Helical" evidence="1">
    <location>
        <begin position="45"/>
        <end position="67"/>
    </location>
</feature>
<feature type="transmembrane region" description="Helical" evidence="1">
    <location>
        <begin position="6"/>
        <end position="25"/>
    </location>
</feature>
<keyword evidence="1" id="KW-0812">Transmembrane</keyword>
<gene>
    <name evidence="2" type="ORF">KAK06_20170</name>
</gene>
<accession>A0A940YKM7</accession>
<dbReference type="Proteomes" id="UP000678374">
    <property type="component" value="Unassembled WGS sequence"/>
</dbReference>
<name>A0A940YKM7_9BURK</name>
<dbReference type="AlphaFoldDB" id="A0A940YKM7"/>
<sequence>MSGWGWLHAVSASAWLGCVLTELVLEKGLDRPGDHARRAELHWRIDCWVELPLVALTTVAGVAAWAGSWTDPALVLMAVAGGGAVMANGVCSVWVWRRWQAARLGNSEAHAHADAWQHRWGALVALGLALALGAAAWRATA</sequence>
<feature type="transmembrane region" description="Helical" evidence="1">
    <location>
        <begin position="73"/>
        <end position="96"/>
    </location>
</feature>
<reference evidence="2" key="1">
    <citation type="submission" date="2021-04" db="EMBL/GenBank/DDBJ databases">
        <title>The genome sequence of Ideonella sp. 4Y11.</title>
        <authorList>
            <person name="Liu Y."/>
        </authorList>
    </citation>
    <scope>NUCLEOTIDE SEQUENCE</scope>
    <source>
        <strain evidence="2">4Y11</strain>
    </source>
</reference>
<evidence type="ECO:0000313" key="2">
    <source>
        <dbReference type="EMBL" id="MBQ0961284.1"/>
    </source>
</evidence>
<comment type="caution">
    <text evidence="2">The sequence shown here is derived from an EMBL/GenBank/DDBJ whole genome shotgun (WGS) entry which is preliminary data.</text>
</comment>
<dbReference type="EMBL" id="JAGQDE010000025">
    <property type="protein sequence ID" value="MBQ0961284.1"/>
    <property type="molecule type" value="Genomic_DNA"/>
</dbReference>
<dbReference type="RefSeq" id="WP_210803967.1">
    <property type="nucleotide sequence ID" value="NZ_JAGQDE010000025.1"/>
</dbReference>
<evidence type="ECO:0000256" key="1">
    <source>
        <dbReference type="SAM" id="Phobius"/>
    </source>
</evidence>
<organism evidence="2 3">
    <name type="scientific">Ideonella aquatica</name>
    <dbReference type="NCBI Taxonomy" id="2824119"/>
    <lineage>
        <taxon>Bacteria</taxon>
        <taxon>Pseudomonadati</taxon>
        <taxon>Pseudomonadota</taxon>
        <taxon>Betaproteobacteria</taxon>
        <taxon>Burkholderiales</taxon>
        <taxon>Sphaerotilaceae</taxon>
        <taxon>Ideonella</taxon>
    </lineage>
</organism>
<protein>
    <recommendedName>
        <fullName evidence="4">DUF2269 family protein</fullName>
    </recommendedName>
</protein>
<feature type="transmembrane region" description="Helical" evidence="1">
    <location>
        <begin position="120"/>
        <end position="139"/>
    </location>
</feature>
<proteinExistence type="predicted"/>
<evidence type="ECO:0000313" key="3">
    <source>
        <dbReference type="Proteomes" id="UP000678374"/>
    </source>
</evidence>
<evidence type="ECO:0008006" key="4">
    <source>
        <dbReference type="Google" id="ProtNLM"/>
    </source>
</evidence>
<keyword evidence="1" id="KW-0472">Membrane</keyword>
<keyword evidence="1" id="KW-1133">Transmembrane helix</keyword>
<keyword evidence="3" id="KW-1185">Reference proteome</keyword>